<evidence type="ECO:0000259" key="2">
    <source>
        <dbReference type="Pfam" id="PF16640"/>
    </source>
</evidence>
<name>A0ABQ3XEP8_9ACTN</name>
<keyword evidence="1" id="KW-0732">Signal</keyword>
<dbReference type="Pfam" id="PF16640">
    <property type="entry name" value="Big_3_5"/>
    <property type="match status" value="1"/>
</dbReference>
<dbReference type="InterPro" id="IPR013783">
    <property type="entry name" value="Ig-like_fold"/>
</dbReference>
<dbReference type="RefSeq" id="WP_203799066.1">
    <property type="nucleotide sequence ID" value="NZ_BOMG01000064.1"/>
</dbReference>
<dbReference type="NCBIfam" id="NF038134">
    <property type="entry name" value="choice_anch_M"/>
    <property type="match status" value="1"/>
</dbReference>
<comment type="caution">
    <text evidence="3">The sequence shown here is derived from an EMBL/GenBank/DDBJ whole genome shotgun (WGS) entry which is preliminary data.</text>
</comment>
<dbReference type="NCBIfam" id="TIGR03769">
    <property type="entry name" value="P_ac_wall_RPT"/>
    <property type="match status" value="1"/>
</dbReference>
<evidence type="ECO:0000256" key="1">
    <source>
        <dbReference type="SAM" id="SignalP"/>
    </source>
</evidence>
<reference evidence="3 4" key="1">
    <citation type="submission" date="2021-01" db="EMBL/GenBank/DDBJ databases">
        <title>Whole genome shotgun sequence of Actinoplanes couchii NBRC 106145.</title>
        <authorList>
            <person name="Komaki H."/>
            <person name="Tamura T."/>
        </authorList>
    </citation>
    <scope>NUCLEOTIDE SEQUENCE [LARGE SCALE GENOMIC DNA]</scope>
    <source>
        <strain evidence="3 4">NBRC 106145</strain>
    </source>
</reference>
<dbReference type="InterPro" id="IPR032109">
    <property type="entry name" value="Big_3_5"/>
</dbReference>
<keyword evidence="4" id="KW-1185">Reference proteome</keyword>
<dbReference type="EMBL" id="BOMG01000064">
    <property type="protein sequence ID" value="GID56982.1"/>
    <property type="molecule type" value="Genomic_DNA"/>
</dbReference>
<protein>
    <recommendedName>
        <fullName evidence="2">Bacterial Ig-like domain-containing protein</fullName>
    </recommendedName>
</protein>
<feature type="signal peptide" evidence="1">
    <location>
        <begin position="1"/>
        <end position="33"/>
    </location>
</feature>
<sequence>MSVLSAPRRRAAMLATVVAGTAVVLAPASSATAAEGPAPQPREHRIIAGVHTDAVSTFLDDGKLTLASKADVDEGNGTRFASGDIWFHLADDAQATVPAGYEFIAPAGSQVWIAPESNPGSGRLWPGFSTESIPAGAIENNQTTLTLTGVDGPGNLELFTAAGFGGAKRLWSSSQDLKTFSVGRTHMHANWAFTAAGTYRLGVEAAVVMGGQRQTARATYTFVVGDMPTAAATTTALTASATSVVAGDRVRLDATVDASGFVEFLDGTTVLGHTEVTAGRATFETTTLPLGRRELTARFVPHVLNDFTRSVSAPVVVTVTEKPGGEVFAITGLADRYQAGQIIDLGITGATAGDGDTWRWLVRPAGLTSDYLALRGDRYTRDATVAMHGSQIKVQLRSADGKTLQETGYHPITVDGPNVGTGEPVTVTGMRDSYHLGDPVRVTVTHRPLAAGETGRWANRLVPIGAVWNPASEWSQPKPVPGVPTDHFLDTSWINQYEWAYEIVGPDGVVVGRSAAHSAAITNRELLLSGIRTVYRVGDTLRAESELYPARDGVTYQWSLTDPIPGATSSSLELPVTADLDGQTLFLTTTDADTGYTIGWAQQKLRVTDAAPGEQQVFLDSLSGHYHQGNTIRLSAAADPVAGDTDTYRWWWKRPDQGDFVAIDEATAAVHEVRAEQALDGTLVKADLLSAAGDVLATSEPATIHVDDHGAAPQQKVAIEQTGDRVTATVNPASVLTRWEWHVQRQGAETASPVAGQREASLQLSAADDGATVFARLTFDDGRKYVESAPLQVVAPPPGGDAAKTVTATISEAEGALVMSVAVADRSVILPAAVLNGTGDRWESTGTLRPVTITDTRTEKPGWTASGQIPNGFRTEKGQSFPGSHLTWTPKVVAQGDTQGVTTGPIADLGTSAALATSAPGSGRGTAQLDAGLTLSVPTDTEPGVYTGTLTLTAL</sequence>
<proteinExistence type="predicted"/>
<dbReference type="Gene3D" id="2.60.40.10">
    <property type="entry name" value="Immunoglobulins"/>
    <property type="match status" value="1"/>
</dbReference>
<dbReference type="Proteomes" id="UP000612282">
    <property type="component" value="Unassembled WGS sequence"/>
</dbReference>
<gene>
    <name evidence="3" type="ORF">Aco03nite_053860</name>
</gene>
<dbReference type="InterPro" id="IPR022435">
    <property type="entry name" value="Surface-anchored_actinobac"/>
</dbReference>
<accession>A0ABQ3XEP8</accession>
<evidence type="ECO:0000313" key="4">
    <source>
        <dbReference type="Proteomes" id="UP000612282"/>
    </source>
</evidence>
<feature type="domain" description="Bacterial Ig-like" evidence="2">
    <location>
        <begin position="237"/>
        <end position="320"/>
    </location>
</feature>
<organism evidence="3 4">
    <name type="scientific">Actinoplanes couchii</name>
    <dbReference type="NCBI Taxonomy" id="403638"/>
    <lineage>
        <taxon>Bacteria</taxon>
        <taxon>Bacillati</taxon>
        <taxon>Actinomycetota</taxon>
        <taxon>Actinomycetes</taxon>
        <taxon>Micromonosporales</taxon>
        <taxon>Micromonosporaceae</taxon>
        <taxon>Actinoplanes</taxon>
    </lineage>
</organism>
<evidence type="ECO:0000313" key="3">
    <source>
        <dbReference type="EMBL" id="GID56982.1"/>
    </source>
</evidence>
<feature type="chain" id="PRO_5046849952" description="Bacterial Ig-like domain-containing protein" evidence="1">
    <location>
        <begin position="34"/>
        <end position="955"/>
    </location>
</feature>